<feature type="transmembrane region" description="Helical" evidence="1">
    <location>
        <begin position="78"/>
        <end position="94"/>
    </location>
</feature>
<evidence type="ECO:0000313" key="3">
    <source>
        <dbReference type="Proteomes" id="UP000526083"/>
    </source>
</evidence>
<keyword evidence="3" id="KW-1185">Reference proteome</keyword>
<sequence>MSSSPNRMMAILAGAIYIVAGLMGFTATGHIGFAAPQGGVVLGIFDVNPLQNIVNLIAGAVLLLAGLVSVLAAKVTNFIAGAVYLGVGIWGFFVDGTPANVLATNTPGHLVHIVTALFLIAIALSADKRVRALRDPA</sequence>
<dbReference type="Proteomes" id="UP000526083">
    <property type="component" value="Unassembled WGS sequence"/>
</dbReference>
<dbReference type="AlphaFoldDB" id="A0A7W3PKR4"/>
<gene>
    <name evidence="2" type="ORF">FHX48_000298</name>
</gene>
<organism evidence="2 3">
    <name type="scientific">Microbacterium halimionae</name>
    <dbReference type="NCBI Taxonomy" id="1526413"/>
    <lineage>
        <taxon>Bacteria</taxon>
        <taxon>Bacillati</taxon>
        <taxon>Actinomycetota</taxon>
        <taxon>Actinomycetes</taxon>
        <taxon>Micrococcales</taxon>
        <taxon>Microbacteriaceae</taxon>
        <taxon>Microbacterium</taxon>
    </lineage>
</organism>
<keyword evidence="1" id="KW-1133">Transmembrane helix</keyword>
<dbReference type="RefSeq" id="WP_167044041.1">
    <property type="nucleotide sequence ID" value="NZ_JAAOZB010000001.1"/>
</dbReference>
<reference evidence="2 3" key="1">
    <citation type="submission" date="2020-07" db="EMBL/GenBank/DDBJ databases">
        <title>Sequencing the genomes of 1000 actinobacteria strains.</title>
        <authorList>
            <person name="Klenk H.-P."/>
        </authorList>
    </citation>
    <scope>NUCLEOTIDE SEQUENCE [LARGE SCALE GENOMIC DNA]</scope>
    <source>
        <strain evidence="2 3">DSM 27576</strain>
    </source>
</reference>
<name>A0A7W3PKR4_9MICO</name>
<feature type="transmembrane region" description="Helical" evidence="1">
    <location>
        <begin position="50"/>
        <end position="71"/>
    </location>
</feature>
<evidence type="ECO:0000313" key="2">
    <source>
        <dbReference type="EMBL" id="MBA8815246.1"/>
    </source>
</evidence>
<proteinExistence type="predicted"/>
<dbReference type="Pfam" id="PF14325">
    <property type="entry name" value="DUF4383"/>
    <property type="match status" value="1"/>
</dbReference>
<evidence type="ECO:0000256" key="1">
    <source>
        <dbReference type="SAM" id="Phobius"/>
    </source>
</evidence>
<dbReference type="EMBL" id="JACGWY010000001">
    <property type="protein sequence ID" value="MBA8815246.1"/>
    <property type="molecule type" value="Genomic_DNA"/>
</dbReference>
<keyword evidence="1" id="KW-0472">Membrane</keyword>
<protein>
    <submittedName>
        <fullName evidence="2">ABC-type branched-subunit amino acid transport system permease subunit</fullName>
    </submittedName>
</protein>
<comment type="caution">
    <text evidence="2">The sequence shown here is derived from an EMBL/GenBank/DDBJ whole genome shotgun (WGS) entry which is preliminary data.</text>
</comment>
<keyword evidence="1" id="KW-0812">Transmembrane</keyword>
<accession>A0A7W3PKR4</accession>
<feature type="transmembrane region" description="Helical" evidence="1">
    <location>
        <begin position="106"/>
        <end position="126"/>
    </location>
</feature>